<dbReference type="STRING" id="41067.A0A2I2FKF1"/>
<dbReference type="PANTHER" id="PTHR21540">
    <property type="entry name" value="RING FINGER AND SWIM DOMAIN-CONTAINING PROTEIN 2"/>
    <property type="match status" value="1"/>
</dbReference>
<reference evidence="2 3" key="1">
    <citation type="submission" date="2017-12" db="EMBL/GenBank/DDBJ databases">
        <authorList>
            <consortium name="DOE Joint Genome Institute"/>
            <person name="Haridas S."/>
            <person name="Kjaerbolling I."/>
            <person name="Vesth T.C."/>
            <person name="Frisvad J.C."/>
            <person name="Nybo J.L."/>
            <person name="Theobald S."/>
            <person name="Kuo A."/>
            <person name="Bowyer P."/>
            <person name="Matsuda Y."/>
            <person name="Mondo S."/>
            <person name="Lyhne E.K."/>
            <person name="Kogle M.E."/>
            <person name="Clum A."/>
            <person name="Lipzen A."/>
            <person name="Salamov A."/>
            <person name="Ngan C.Y."/>
            <person name="Daum C."/>
            <person name="Chiniquy J."/>
            <person name="Barry K."/>
            <person name="LaButti K."/>
            <person name="Simmons B.A."/>
            <person name="Magnuson J.K."/>
            <person name="Mortensen U.H."/>
            <person name="Larsen T.O."/>
            <person name="Grigoriev I.V."/>
            <person name="Baker S.E."/>
            <person name="Andersen M.R."/>
            <person name="Nordberg H.P."/>
            <person name="Cantor M.N."/>
            <person name="Hua S.X."/>
        </authorList>
    </citation>
    <scope>NUCLEOTIDE SEQUENCE [LARGE SCALE GENOMIC DNA]</scope>
    <source>
        <strain evidence="2 3">CBS 102.13</strain>
    </source>
</reference>
<dbReference type="GO" id="GO:0061630">
    <property type="term" value="F:ubiquitin protein ligase activity"/>
    <property type="evidence" value="ECO:0007669"/>
    <property type="project" value="InterPro"/>
</dbReference>
<feature type="region of interest" description="Disordered" evidence="1">
    <location>
        <begin position="195"/>
        <end position="240"/>
    </location>
</feature>
<dbReference type="InterPro" id="IPR039903">
    <property type="entry name" value="Zswim2"/>
</dbReference>
<gene>
    <name evidence="2" type="ORF">BDW47DRAFT_100470</name>
</gene>
<feature type="compositionally biased region" description="Acidic residues" evidence="1">
    <location>
        <begin position="221"/>
        <end position="240"/>
    </location>
</feature>
<organism evidence="2 3">
    <name type="scientific">Aspergillus candidus</name>
    <dbReference type="NCBI Taxonomy" id="41067"/>
    <lineage>
        <taxon>Eukaryota</taxon>
        <taxon>Fungi</taxon>
        <taxon>Dikarya</taxon>
        <taxon>Ascomycota</taxon>
        <taxon>Pezizomycotina</taxon>
        <taxon>Eurotiomycetes</taxon>
        <taxon>Eurotiomycetidae</taxon>
        <taxon>Eurotiales</taxon>
        <taxon>Aspergillaceae</taxon>
        <taxon>Aspergillus</taxon>
        <taxon>Aspergillus subgen. Circumdati</taxon>
    </lineage>
</organism>
<dbReference type="InterPro" id="IPR013083">
    <property type="entry name" value="Znf_RING/FYVE/PHD"/>
</dbReference>
<dbReference type="SUPFAM" id="SSF57850">
    <property type="entry name" value="RING/U-box"/>
    <property type="match status" value="1"/>
</dbReference>
<dbReference type="EMBL" id="KZ559122">
    <property type="protein sequence ID" value="PLB41084.1"/>
    <property type="molecule type" value="Genomic_DNA"/>
</dbReference>
<accession>A0A2I2FKF1</accession>
<dbReference type="GeneID" id="36518598"/>
<dbReference type="Proteomes" id="UP000234585">
    <property type="component" value="Unassembled WGS sequence"/>
</dbReference>
<evidence type="ECO:0000313" key="3">
    <source>
        <dbReference type="Proteomes" id="UP000234585"/>
    </source>
</evidence>
<dbReference type="PANTHER" id="PTHR21540:SF0">
    <property type="entry name" value="PHD FAMILY PROTEIN"/>
    <property type="match status" value="1"/>
</dbReference>
<dbReference type="Gene3D" id="3.30.40.10">
    <property type="entry name" value="Zinc/RING finger domain, C3HC4 (zinc finger)"/>
    <property type="match status" value="1"/>
</dbReference>
<dbReference type="AlphaFoldDB" id="A0A2I2FKF1"/>
<proteinExistence type="predicted"/>
<evidence type="ECO:0000256" key="1">
    <source>
        <dbReference type="SAM" id="MobiDB-lite"/>
    </source>
</evidence>
<keyword evidence="3" id="KW-1185">Reference proteome</keyword>
<sequence length="300" mass="33351">MTSPSRVSPPPPTFSLAQILNILPGVAIHRESYMRCLATTNPQSAPSGCSNTINQDTAIYFLRNTWDRFASRGTMYDIIDMMAPAFLCEHHKHQANHLAGLWKNEFSRFYTSSVLSASTALAGTVPQVQGYSPVPTSAPPPVVSIPTIPATHNSTASLTVPASEWPTGMVKPRPLEGECGICFLSFVGEEAKQARWNDKVPSNGSSAPGNPVDGHAGEPDKTEDDEGDDENSEEPEDEWDFEYDLFPLKGDYDVNMLVWCRGHCGTNFHRRCMDRWIEKFRGDADPTCPICRREWVEWVE</sequence>
<name>A0A2I2FKF1_ASPCN</name>
<dbReference type="RefSeq" id="XP_024675096.1">
    <property type="nucleotide sequence ID" value="XM_024811438.1"/>
</dbReference>
<dbReference type="OrthoDB" id="8062037at2759"/>
<protein>
    <submittedName>
        <fullName evidence="2">Uncharacterized protein</fullName>
    </submittedName>
</protein>
<evidence type="ECO:0000313" key="2">
    <source>
        <dbReference type="EMBL" id="PLB41084.1"/>
    </source>
</evidence>